<evidence type="ECO:0000256" key="2">
    <source>
        <dbReference type="SAM" id="Phobius"/>
    </source>
</evidence>
<dbReference type="Proteomes" id="UP000432015">
    <property type="component" value="Unassembled WGS sequence"/>
</dbReference>
<evidence type="ECO:0000313" key="4">
    <source>
        <dbReference type="Proteomes" id="UP000432015"/>
    </source>
</evidence>
<feature type="region of interest" description="Disordered" evidence="1">
    <location>
        <begin position="1"/>
        <end position="25"/>
    </location>
</feature>
<reference evidence="3 4" key="1">
    <citation type="submission" date="2019-11" db="EMBL/GenBank/DDBJ databases">
        <authorList>
            <person name="Cao P."/>
        </authorList>
    </citation>
    <scope>NUCLEOTIDE SEQUENCE [LARGE SCALE GENOMIC DNA]</scope>
    <source>
        <strain evidence="3 4">NEAU-AAG5</strain>
    </source>
</reference>
<evidence type="ECO:0000256" key="1">
    <source>
        <dbReference type="SAM" id="MobiDB-lite"/>
    </source>
</evidence>
<gene>
    <name evidence="3" type="ORF">GNZ18_00110</name>
</gene>
<keyword evidence="2" id="KW-0472">Membrane</keyword>
<sequence length="197" mass="20717">MTGDPAQTRPDLPAQTGAGPRMRPRDRRVVQAIALATLLPALLTVHWLDETRDVRSNLKPEEKVTTVPRGAAGELAGARWQVVDRRTAAPLLRPASGAPPGSAEVAEVRVTLAVVAKDAAAAKAVGAYGIVYRLRDGDGRAWAATGLGTGAARPGVPVRITVRGTVPRAKADLLVLEVRPPAYSRPKGPLPSLRFAP</sequence>
<proteinExistence type="predicted"/>
<keyword evidence="4" id="KW-1185">Reference proteome</keyword>
<name>A0A7K1KS54_9ACTN</name>
<dbReference type="EMBL" id="WOFH01000001">
    <property type="protein sequence ID" value="MUN35011.1"/>
    <property type="molecule type" value="Genomic_DNA"/>
</dbReference>
<evidence type="ECO:0000313" key="3">
    <source>
        <dbReference type="EMBL" id="MUN35011.1"/>
    </source>
</evidence>
<dbReference type="RefSeq" id="WP_156214020.1">
    <property type="nucleotide sequence ID" value="NZ_WOFH01000001.1"/>
</dbReference>
<keyword evidence="2" id="KW-1133">Transmembrane helix</keyword>
<feature type="transmembrane region" description="Helical" evidence="2">
    <location>
        <begin position="29"/>
        <end position="48"/>
    </location>
</feature>
<protein>
    <submittedName>
        <fullName evidence="3">Uncharacterized protein</fullName>
    </submittedName>
</protein>
<accession>A0A7K1KS54</accession>
<dbReference type="AlphaFoldDB" id="A0A7K1KS54"/>
<organism evidence="3 4">
    <name type="scientific">Actinomadura litoris</name>
    <dbReference type="NCBI Taxonomy" id="2678616"/>
    <lineage>
        <taxon>Bacteria</taxon>
        <taxon>Bacillati</taxon>
        <taxon>Actinomycetota</taxon>
        <taxon>Actinomycetes</taxon>
        <taxon>Streptosporangiales</taxon>
        <taxon>Thermomonosporaceae</taxon>
        <taxon>Actinomadura</taxon>
    </lineage>
</organism>
<comment type="caution">
    <text evidence="3">The sequence shown here is derived from an EMBL/GenBank/DDBJ whole genome shotgun (WGS) entry which is preliminary data.</text>
</comment>
<keyword evidence="2" id="KW-0812">Transmembrane</keyword>